<keyword evidence="9 10" id="KW-1208">Phospholipid metabolism</keyword>
<keyword evidence="4 10" id="KW-0812">Transmembrane</keyword>
<protein>
    <recommendedName>
        <fullName evidence="10">Glycerol-3-phosphate acyltransferase</fullName>
    </recommendedName>
    <alternativeName>
        <fullName evidence="10">Acyl-PO4 G3P acyltransferase</fullName>
    </alternativeName>
    <alternativeName>
        <fullName evidence="10">Acyl-phosphate--glycerol-3-phosphate acyltransferase</fullName>
    </alternativeName>
    <alternativeName>
        <fullName evidence="10">G3P acyltransferase</fullName>
        <shortName evidence="10">GPAT</shortName>
        <ecNumber evidence="10">2.3.1.275</ecNumber>
    </alternativeName>
    <alternativeName>
        <fullName evidence="10">Lysophosphatidic acid synthase</fullName>
        <shortName evidence="10">LPA synthase</shortName>
    </alternativeName>
</protein>
<dbReference type="RefSeq" id="WP_382423231.1">
    <property type="nucleotide sequence ID" value="NZ_JBHSCW010000009.1"/>
</dbReference>
<comment type="subcellular location">
    <subcellularLocation>
        <location evidence="10">Cell membrane</location>
        <topology evidence="10">Multi-pass membrane protein</topology>
    </subcellularLocation>
</comment>
<accession>A0ABV8UNJ0</accession>
<dbReference type="InterPro" id="IPR003811">
    <property type="entry name" value="G3P_acylTferase_PlsY"/>
</dbReference>
<dbReference type="EMBL" id="JBHSCW010000009">
    <property type="protein sequence ID" value="MFC4352853.1"/>
    <property type="molecule type" value="Genomic_DNA"/>
</dbReference>
<keyword evidence="11" id="KW-0012">Acyltransferase</keyword>
<proteinExistence type="inferred from homology"/>
<evidence type="ECO:0000256" key="7">
    <source>
        <dbReference type="ARBA" id="ARBA00023136"/>
    </source>
</evidence>
<evidence type="ECO:0000256" key="5">
    <source>
        <dbReference type="ARBA" id="ARBA00022989"/>
    </source>
</evidence>
<keyword evidence="2 10" id="KW-0444">Lipid biosynthesis</keyword>
<dbReference type="GO" id="GO:0004366">
    <property type="term" value="F:glycerol-3-phosphate O-acyltransferase activity"/>
    <property type="evidence" value="ECO:0007669"/>
    <property type="project" value="UniProtKB-EC"/>
</dbReference>
<comment type="catalytic activity">
    <reaction evidence="10">
        <text>an acyl phosphate + sn-glycerol 3-phosphate = a 1-acyl-sn-glycero-3-phosphate + phosphate</text>
        <dbReference type="Rhea" id="RHEA:34075"/>
        <dbReference type="ChEBI" id="CHEBI:43474"/>
        <dbReference type="ChEBI" id="CHEBI:57597"/>
        <dbReference type="ChEBI" id="CHEBI:57970"/>
        <dbReference type="ChEBI" id="CHEBI:59918"/>
        <dbReference type="EC" id="2.3.1.275"/>
    </reaction>
</comment>
<keyword evidence="3 10" id="KW-0808">Transferase</keyword>
<feature type="transmembrane region" description="Helical" evidence="10">
    <location>
        <begin position="12"/>
        <end position="34"/>
    </location>
</feature>
<evidence type="ECO:0000256" key="1">
    <source>
        <dbReference type="ARBA" id="ARBA00022475"/>
    </source>
</evidence>
<comment type="caution">
    <text evidence="11">The sequence shown here is derived from an EMBL/GenBank/DDBJ whole genome shotgun (WGS) entry which is preliminary data.</text>
</comment>
<comment type="similarity">
    <text evidence="10">Belongs to the PlsY family.</text>
</comment>
<reference evidence="12" key="1">
    <citation type="journal article" date="2019" name="Int. J. Syst. Evol. Microbiol.">
        <title>The Global Catalogue of Microorganisms (GCM) 10K type strain sequencing project: providing services to taxonomists for standard genome sequencing and annotation.</title>
        <authorList>
            <consortium name="The Broad Institute Genomics Platform"/>
            <consortium name="The Broad Institute Genome Sequencing Center for Infectious Disease"/>
            <person name="Wu L."/>
            <person name="Ma J."/>
        </authorList>
    </citation>
    <scope>NUCLEOTIDE SEQUENCE [LARGE SCALE GENOMIC DNA]</scope>
    <source>
        <strain evidence="12">CECT 8472</strain>
    </source>
</reference>
<dbReference type="EC" id="2.3.1.275" evidence="10"/>
<dbReference type="PANTHER" id="PTHR30309">
    <property type="entry name" value="INNER MEMBRANE PROTEIN YGIH"/>
    <property type="match status" value="1"/>
</dbReference>
<dbReference type="NCBIfam" id="TIGR00023">
    <property type="entry name" value="glycerol-3-phosphate 1-O-acyltransferase PlsY"/>
    <property type="match status" value="1"/>
</dbReference>
<keyword evidence="12" id="KW-1185">Reference proteome</keyword>
<comment type="function">
    <text evidence="10">Catalyzes the transfer of an acyl group from acyl-phosphate (acyl-PO(4)) to glycerol-3-phosphate (G3P) to form lysophosphatidic acid (LPA). This enzyme utilizes acyl-phosphate as fatty acyl donor, but not acyl-CoA or acyl-ACP.</text>
</comment>
<keyword evidence="6 10" id="KW-0443">Lipid metabolism</keyword>
<comment type="pathway">
    <text evidence="10">Lipid metabolism; phospholipid metabolism.</text>
</comment>
<sequence length="208" mass="22174">MPDPISWAFAWPYLLTALACGYLLGSLPFGLLVTRLAGLGDIRKIGSGNIGATNVLRTGRKDLAALTLIFDLGKGAAAVLIGLHWGPDISLTAGFGAVLGHLFPVWLMFRGGKGVATTLGTLLAVAWPVGLATCATWLVVAGVFRYSSLASLLSLAVSPLFAWWLIGDVQLVEFCGLLAVLIWLRHLSNIKRLLKGEESRISFSRKTS</sequence>
<keyword evidence="5 10" id="KW-1133">Transmembrane helix</keyword>
<evidence type="ECO:0000256" key="6">
    <source>
        <dbReference type="ARBA" id="ARBA00023098"/>
    </source>
</evidence>
<evidence type="ECO:0000313" key="12">
    <source>
        <dbReference type="Proteomes" id="UP001595799"/>
    </source>
</evidence>
<feature type="transmembrane region" description="Helical" evidence="10">
    <location>
        <begin position="121"/>
        <end position="141"/>
    </location>
</feature>
<organism evidence="11 12">
    <name type="scientific">Fodinicurvata halophila</name>
    <dbReference type="NCBI Taxonomy" id="1419723"/>
    <lineage>
        <taxon>Bacteria</taxon>
        <taxon>Pseudomonadati</taxon>
        <taxon>Pseudomonadota</taxon>
        <taxon>Alphaproteobacteria</taxon>
        <taxon>Rhodospirillales</taxon>
        <taxon>Rhodovibrionaceae</taxon>
        <taxon>Fodinicurvata</taxon>
    </lineage>
</organism>
<dbReference type="Pfam" id="PF02660">
    <property type="entry name" value="G3P_acyltransf"/>
    <property type="match status" value="1"/>
</dbReference>
<evidence type="ECO:0000256" key="4">
    <source>
        <dbReference type="ARBA" id="ARBA00022692"/>
    </source>
</evidence>
<evidence type="ECO:0000256" key="3">
    <source>
        <dbReference type="ARBA" id="ARBA00022679"/>
    </source>
</evidence>
<feature type="transmembrane region" description="Helical" evidence="10">
    <location>
        <begin position="89"/>
        <end position="109"/>
    </location>
</feature>
<evidence type="ECO:0000256" key="10">
    <source>
        <dbReference type="HAMAP-Rule" id="MF_01043"/>
    </source>
</evidence>
<keyword evidence="8 10" id="KW-0594">Phospholipid biosynthesis</keyword>
<comment type="subunit">
    <text evidence="10">Probably interacts with PlsX.</text>
</comment>
<keyword evidence="7 10" id="KW-0472">Membrane</keyword>
<dbReference type="PANTHER" id="PTHR30309:SF0">
    <property type="entry name" value="GLYCEROL-3-PHOSPHATE ACYLTRANSFERASE-RELATED"/>
    <property type="match status" value="1"/>
</dbReference>
<gene>
    <name evidence="10 11" type="primary">plsY</name>
    <name evidence="11" type="ORF">ACFOW6_14975</name>
</gene>
<feature type="transmembrane region" description="Helical" evidence="10">
    <location>
        <begin position="161"/>
        <end position="184"/>
    </location>
</feature>
<name>A0ABV8UNJ0_9PROT</name>
<dbReference type="Proteomes" id="UP001595799">
    <property type="component" value="Unassembled WGS sequence"/>
</dbReference>
<keyword evidence="1 10" id="KW-1003">Cell membrane</keyword>
<evidence type="ECO:0000313" key="11">
    <source>
        <dbReference type="EMBL" id="MFC4352853.1"/>
    </source>
</evidence>
<dbReference type="SMART" id="SM01207">
    <property type="entry name" value="G3P_acyltransf"/>
    <property type="match status" value="1"/>
</dbReference>
<feature type="transmembrane region" description="Helical" evidence="10">
    <location>
        <begin position="63"/>
        <end position="83"/>
    </location>
</feature>
<evidence type="ECO:0000256" key="9">
    <source>
        <dbReference type="ARBA" id="ARBA00023264"/>
    </source>
</evidence>
<evidence type="ECO:0000256" key="2">
    <source>
        <dbReference type="ARBA" id="ARBA00022516"/>
    </source>
</evidence>
<evidence type="ECO:0000256" key="8">
    <source>
        <dbReference type="ARBA" id="ARBA00023209"/>
    </source>
</evidence>
<dbReference type="HAMAP" id="MF_01043">
    <property type="entry name" value="PlsY"/>
    <property type="match status" value="1"/>
</dbReference>